<dbReference type="OrthoDB" id="1875420at2759"/>
<dbReference type="GeneID" id="104613196"/>
<accession>A0A1U8BPR5</accession>
<feature type="region of interest" description="Disordered" evidence="1">
    <location>
        <begin position="40"/>
        <end position="180"/>
    </location>
</feature>
<dbReference type="AlphaFoldDB" id="A0A1U8BPR5"/>
<dbReference type="eggNOG" id="ENOG502RYCX">
    <property type="taxonomic scope" value="Eukaryota"/>
</dbReference>
<name>A0A1U8BPR5_NELNU</name>
<dbReference type="PANTHER" id="PTHR33785:SF5">
    <property type="entry name" value="SERINE_ARGININE REPETITIVE MATRIX PROTEIN"/>
    <property type="match status" value="1"/>
</dbReference>
<keyword evidence="2" id="KW-1185">Reference proteome</keyword>
<dbReference type="RefSeq" id="XP_010279224.1">
    <property type="nucleotide sequence ID" value="XM_010280922.2"/>
</dbReference>
<dbReference type="FunCoup" id="A0A1U8BPR5">
    <property type="interactions" value="128"/>
</dbReference>
<evidence type="ECO:0000313" key="3">
    <source>
        <dbReference type="RefSeq" id="XP_010279224.1"/>
    </source>
</evidence>
<evidence type="ECO:0000313" key="2">
    <source>
        <dbReference type="Proteomes" id="UP000189703"/>
    </source>
</evidence>
<sequence length="282" mass="32019">MELADFCGSSASTDGKLEAMELLEEYWFFENLFDTRTIMDKSSSDPSLSPKNCQKISAKSPANELPSSVAEVPRKDSSARHSLRRAPSLPPCIGRGRLSEEEEEEEEERHHAMSKLTRQASLNSSDILPPRHTSKNMTPSPSIPKHRARRESKVVSPNQDTKNQGCSSKEKIPKRLTHRKSRKSLSDLEFEELQGFKDLGFTFNKEDLSPTVVNIIPALKEKTQQNWDEDNKVRRPYLSEAWLVQRSASPMPNWVHSESAGDMKAHLKFWARVVASNVRQEC</sequence>
<gene>
    <name evidence="3" type="primary">LOC104613196</name>
</gene>
<protein>
    <submittedName>
        <fullName evidence="3">Uncharacterized protein LOC104613196</fullName>
    </submittedName>
</protein>
<organism evidence="2 3">
    <name type="scientific">Nelumbo nucifera</name>
    <name type="common">Sacred lotus</name>
    <dbReference type="NCBI Taxonomy" id="4432"/>
    <lineage>
        <taxon>Eukaryota</taxon>
        <taxon>Viridiplantae</taxon>
        <taxon>Streptophyta</taxon>
        <taxon>Embryophyta</taxon>
        <taxon>Tracheophyta</taxon>
        <taxon>Spermatophyta</taxon>
        <taxon>Magnoliopsida</taxon>
        <taxon>Proteales</taxon>
        <taxon>Nelumbonaceae</taxon>
        <taxon>Nelumbo</taxon>
    </lineage>
</organism>
<dbReference type="KEGG" id="nnu:104613196"/>
<feature type="compositionally biased region" description="Polar residues" evidence="1">
    <location>
        <begin position="116"/>
        <end position="126"/>
    </location>
</feature>
<evidence type="ECO:0000256" key="1">
    <source>
        <dbReference type="SAM" id="MobiDB-lite"/>
    </source>
</evidence>
<reference evidence="3" key="1">
    <citation type="submission" date="2025-08" db="UniProtKB">
        <authorList>
            <consortium name="RefSeq"/>
        </authorList>
    </citation>
    <scope>IDENTIFICATION</scope>
</reference>
<proteinExistence type="predicted"/>
<dbReference type="OMA" id="REMDCEA"/>
<dbReference type="PANTHER" id="PTHR33785">
    <property type="entry name" value="OS06G0550800 PROTEIN"/>
    <property type="match status" value="1"/>
</dbReference>
<dbReference type="Proteomes" id="UP000189703">
    <property type="component" value="Unplaced"/>
</dbReference>
<feature type="compositionally biased region" description="Polar residues" evidence="1">
    <location>
        <begin position="155"/>
        <end position="167"/>
    </location>
</feature>